<evidence type="ECO:0000313" key="1">
    <source>
        <dbReference type="EMBL" id="MDT3767377.1"/>
    </source>
</evidence>
<proteinExistence type="predicted"/>
<sequence>MTDLHIRYFAAASEAAGTSEQTVPVREGEQLAAVLQRVGKDNAELQRVLKLCSFLSDGKRVDGQSTVDPTYPLDVLPPFAGG</sequence>
<dbReference type="EMBL" id="JASXSX010000001">
    <property type="protein sequence ID" value="MDT3767377.1"/>
    <property type="molecule type" value="Genomic_DNA"/>
</dbReference>
<organism evidence="1 2">
    <name type="scientific">Gleimia hominis</name>
    <dbReference type="NCBI Taxonomy" id="595468"/>
    <lineage>
        <taxon>Bacteria</taxon>
        <taxon>Bacillati</taxon>
        <taxon>Actinomycetota</taxon>
        <taxon>Actinomycetes</taxon>
        <taxon>Actinomycetales</taxon>
        <taxon>Actinomycetaceae</taxon>
        <taxon>Gleimia</taxon>
    </lineage>
</organism>
<comment type="caution">
    <text evidence="1">The sequence shown here is derived from an EMBL/GenBank/DDBJ whole genome shotgun (WGS) entry which is preliminary data.</text>
</comment>
<dbReference type="InterPro" id="IPR003749">
    <property type="entry name" value="ThiS/MoaD-like"/>
</dbReference>
<dbReference type="RefSeq" id="WP_313272878.1">
    <property type="nucleotide sequence ID" value="NZ_JASXSX010000001.1"/>
</dbReference>
<gene>
    <name evidence="1" type="ORF">QS713_04760</name>
</gene>
<dbReference type="InterPro" id="IPR016155">
    <property type="entry name" value="Mopterin_synth/thiamin_S_b"/>
</dbReference>
<reference evidence="1 2" key="1">
    <citation type="submission" date="2023-06" db="EMBL/GenBank/DDBJ databases">
        <title>Draft genome sequence of Gleimia hominis type strain CCUG 57540T.</title>
        <authorList>
            <person name="Salva-Serra F."/>
            <person name="Cardew S."/>
            <person name="Jensie Markopoulos S."/>
            <person name="Ohlen M."/>
            <person name="Inganas E."/>
            <person name="Svensson-Stadler L."/>
            <person name="Moore E.R.B."/>
        </authorList>
    </citation>
    <scope>NUCLEOTIDE SEQUENCE [LARGE SCALE GENOMIC DNA]</scope>
    <source>
        <strain evidence="1 2">CCUG 57540</strain>
    </source>
</reference>
<dbReference type="Pfam" id="PF02597">
    <property type="entry name" value="ThiS"/>
    <property type="match status" value="1"/>
</dbReference>
<keyword evidence="2" id="KW-1185">Reference proteome</keyword>
<protein>
    <submittedName>
        <fullName evidence="1">MoaD/ThiS family protein</fullName>
    </submittedName>
</protein>
<dbReference type="Gene3D" id="3.10.20.30">
    <property type="match status" value="1"/>
</dbReference>
<accession>A0ABU3ID07</accession>
<dbReference type="Proteomes" id="UP001247542">
    <property type="component" value="Unassembled WGS sequence"/>
</dbReference>
<dbReference type="SUPFAM" id="SSF54285">
    <property type="entry name" value="MoaD/ThiS"/>
    <property type="match status" value="1"/>
</dbReference>
<name>A0ABU3ID07_9ACTO</name>
<dbReference type="InterPro" id="IPR012675">
    <property type="entry name" value="Beta-grasp_dom_sf"/>
</dbReference>
<evidence type="ECO:0000313" key="2">
    <source>
        <dbReference type="Proteomes" id="UP001247542"/>
    </source>
</evidence>